<accession>A0A0D2GZH9</accession>
<dbReference type="GeneID" id="25295217"/>
<proteinExistence type="predicted"/>
<dbReference type="HOGENOM" id="CLU_2575173_0_0_1"/>
<organism evidence="1 2">
    <name type="scientific">Rhinocladiella mackenziei CBS 650.93</name>
    <dbReference type="NCBI Taxonomy" id="1442369"/>
    <lineage>
        <taxon>Eukaryota</taxon>
        <taxon>Fungi</taxon>
        <taxon>Dikarya</taxon>
        <taxon>Ascomycota</taxon>
        <taxon>Pezizomycotina</taxon>
        <taxon>Eurotiomycetes</taxon>
        <taxon>Chaetothyriomycetidae</taxon>
        <taxon>Chaetothyriales</taxon>
        <taxon>Herpotrichiellaceae</taxon>
        <taxon>Rhinocladiella</taxon>
    </lineage>
</organism>
<sequence length="81" mass="9658">MYLNVPFNGPFYKPVGFEEVDVADIGRLFEDEAQQIWDQEQNSIPMPERRGWMVKWLSQPHEQPFRSGKLLVEERSAGRYW</sequence>
<dbReference type="VEuPathDB" id="FungiDB:Z518_07146"/>
<dbReference type="Proteomes" id="UP000053617">
    <property type="component" value="Unassembled WGS sequence"/>
</dbReference>
<dbReference type="RefSeq" id="XP_013270729.1">
    <property type="nucleotide sequence ID" value="XM_013415275.1"/>
</dbReference>
<evidence type="ECO:0000313" key="2">
    <source>
        <dbReference type="Proteomes" id="UP000053617"/>
    </source>
</evidence>
<keyword evidence="2" id="KW-1185">Reference proteome</keyword>
<dbReference type="STRING" id="1442369.A0A0D2GZH9"/>
<name>A0A0D2GZH9_9EURO</name>
<gene>
    <name evidence="1" type="ORF">Z518_07146</name>
</gene>
<reference evidence="1 2" key="1">
    <citation type="submission" date="2015-01" db="EMBL/GenBank/DDBJ databases">
        <title>The Genome Sequence of Rhinocladiella mackenzie CBS 650.93.</title>
        <authorList>
            <consortium name="The Broad Institute Genomics Platform"/>
            <person name="Cuomo C."/>
            <person name="de Hoog S."/>
            <person name="Gorbushina A."/>
            <person name="Stielow B."/>
            <person name="Teixiera M."/>
            <person name="Abouelleil A."/>
            <person name="Chapman S.B."/>
            <person name="Priest M."/>
            <person name="Young S.K."/>
            <person name="Wortman J."/>
            <person name="Nusbaum C."/>
            <person name="Birren B."/>
        </authorList>
    </citation>
    <scope>NUCLEOTIDE SEQUENCE [LARGE SCALE GENOMIC DNA]</scope>
    <source>
        <strain evidence="1 2">CBS 650.93</strain>
    </source>
</reference>
<evidence type="ECO:0000313" key="1">
    <source>
        <dbReference type="EMBL" id="KIX03593.1"/>
    </source>
</evidence>
<dbReference type="OrthoDB" id="2744543at2759"/>
<protein>
    <submittedName>
        <fullName evidence="1">Uncharacterized protein</fullName>
    </submittedName>
</protein>
<dbReference type="AlphaFoldDB" id="A0A0D2GZH9"/>
<dbReference type="EMBL" id="KN847479">
    <property type="protein sequence ID" value="KIX03593.1"/>
    <property type="molecule type" value="Genomic_DNA"/>
</dbReference>